<dbReference type="Proteomes" id="UP000092876">
    <property type="component" value="Unassembled WGS sequence"/>
</dbReference>
<evidence type="ECO:0000256" key="1">
    <source>
        <dbReference type="SAM" id="MobiDB-lite"/>
    </source>
</evidence>
<organism evidence="2 3">
    <name type="scientific">Vibrio atlanticus</name>
    <dbReference type="NCBI Taxonomy" id="693153"/>
    <lineage>
        <taxon>Bacteria</taxon>
        <taxon>Pseudomonadati</taxon>
        <taxon>Pseudomonadota</taxon>
        <taxon>Gammaproteobacteria</taxon>
        <taxon>Vibrionales</taxon>
        <taxon>Vibrionaceae</taxon>
        <taxon>Vibrio</taxon>
    </lineage>
</organism>
<proteinExistence type="predicted"/>
<dbReference type="EMBL" id="FLQP01000092">
    <property type="protein sequence ID" value="SBS68372.1"/>
    <property type="molecule type" value="Genomic_DNA"/>
</dbReference>
<protein>
    <submittedName>
        <fullName evidence="2">Uncharacterized protein</fullName>
    </submittedName>
</protein>
<gene>
    <name evidence="2" type="ORF">VAT7223_04169</name>
</gene>
<name>A0A1C3J3V5_9VIBR</name>
<feature type="region of interest" description="Disordered" evidence="1">
    <location>
        <begin position="1"/>
        <end position="36"/>
    </location>
</feature>
<evidence type="ECO:0000313" key="2">
    <source>
        <dbReference type="EMBL" id="SBS68372.1"/>
    </source>
</evidence>
<sequence>MYSQAQTSTVSAARRLPTPNRHVHNHGHHRTQQKSG</sequence>
<accession>A0A1C3J3V5</accession>
<feature type="compositionally biased region" description="Polar residues" evidence="1">
    <location>
        <begin position="1"/>
        <end position="11"/>
    </location>
</feature>
<feature type="compositionally biased region" description="Basic residues" evidence="1">
    <location>
        <begin position="21"/>
        <end position="36"/>
    </location>
</feature>
<reference evidence="3" key="1">
    <citation type="submission" date="2016-06" db="EMBL/GenBank/DDBJ databases">
        <authorList>
            <person name="Rodrigo-Torres Lidia"/>
            <person name="Arahal R.David."/>
        </authorList>
    </citation>
    <scope>NUCLEOTIDE SEQUENCE [LARGE SCALE GENOMIC DNA]</scope>
    <source>
        <strain evidence="3">CECT 7223</strain>
    </source>
</reference>
<dbReference type="AlphaFoldDB" id="A0A1C3J3V5"/>
<evidence type="ECO:0000313" key="3">
    <source>
        <dbReference type="Proteomes" id="UP000092876"/>
    </source>
</evidence>